<keyword evidence="3" id="KW-1185">Reference proteome</keyword>
<protein>
    <submittedName>
        <fullName evidence="2">Uncharacterized protein</fullName>
    </submittedName>
</protein>
<name>A0AAD1WQ22_PELCU</name>
<evidence type="ECO:0000256" key="1">
    <source>
        <dbReference type="SAM" id="MobiDB-lite"/>
    </source>
</evidence>
<evidence type="ECO:0000313" key="3">
    <source>
        <dbReference type="Proteomes" id="UP001295444"/>
    </source>
</evidence>
<gene>
    <name evidence="2" type="ORF">PECUL_23A030711</name>
</gene>
<feature type="compositionally biased region" description="Low complexity" evidence="1">
    <location>
        <begin position="149"/>
        <end position="163"/>
    </location>
</feature>
<sequence length="194" mass="20647">LDLSDTSRPNRNPLLELLPPTAGSATVERKDCDGLALLRDPATYAPCRMMSRFEVRTPRGVCNDDTSCWRGREAHGLCDLSVIAAGAILDQCTADFTSLIPLPLQMAAQGVRPGCHLACAARCVAPGWEIGGMEDSISWPSTRQEHQSDQSSLPQLGQLSSRPTRARPGHPGRAPPGRIAGASAGQLLGQSEQP</sequence>
<feature type="non-terminal residue" evidence="2">
    <location>
        <position position="1"/>
    </location>
</feature>
<dbReference type="Proteomes" id="UP001295444">
    <property type="component" value="Chromosome 09"/>
</dbReference>
<reference evidence="2" key="1">
    <citation type="submission" date="2022-03" db="EMBL/GenBank/DDBJ databases">
        <authorList>
            <person name="Alioto T."/>
            <person name="Alioto T."/>
            <person name="Gomez Garrido J."/>
        </authorList>
    </citation>
    <scope>NUCLEOTIDE SEQUENCE</scope>
</reference>
<organism evidence="2 3">
    <name type="scientific">Pelobates cultripes</name>
    <name type="common">Western spadefoot toad</name>
    <dbReference type="NCBI Taxonomy" id="61616"/>
    <lineage>
        <taxon>Eukaryota</taxon>
        <taxon>Metazoa</taxon>
        <taxon>Chordata</taxon>
        <taxon>Craniata</taxon>
        <taxon>Vertebrata</taxon>
        <taxon>Euteleostomi</taxon>
        <taxon>Amphibia</taxon>
        <taxon>Batrachia</taxon>
        <taxon>Anura</taxon>
        <taxon>Pelobatoidea</taxon>
        <taxon>Pelobatidae</taxon>
        <taxon>Pelobates</taxon>
    </lineage>
</organism>
<dbReference type="EMBL" id="OW240920">
    <property type="protein sequence ID" value="CAH2316648.1"/>
    <property type="molecule type" value="Genomic_DNA"/>
</dbReference>
<accession>A0AAD1WQ22</accession>
<dbReference type="AlphaFoldDB" id="A0AAD1WQ22"/>
<feature type="region of interest" description="Disordered" evidence="1">
    <location>
        <begin position="135"/>
        <end position="194"/>
    </location>
</feature>
<feature type="compositionally biased region" description="Low complexity" evidence="1">
    <location>
        <begin position="171"/>
        <end position="185"/>
    </location>
</feature>
<proteinExistence type="predicted"/>
<evidence type="ECO:0000313" key="2">
    <source>
        <dbReference type="EMBL" id="CAH2316648.1"/>
    </source>
</evidence>